<dbReference type="FunFam" id="3.30.70.360:FF:000004">
    <property type="entry name" value="Peptidase M20 domain-containing protein 2"/>
    <property type="match status" value="1"/>
</dbReference>
<dbReference type="InterPro" id="IPR002933">
    <property type="entry name" value="Peptidase_M20"/>
</dbReference>
<accession>A0A6A4GXN7</accession>
<evidence type="ECO:0000313" key="6">
    <source>
        <dbReference type="Proteomes" id="UP000799118"/>
    </source>
</evidence>
<dbReference type="GO" id="GO:0016805">
    <property type="term" value="F:dipeptidase activity"/>
    <property type="evidence" value="ECO:0007669"/>
    <property type="project" value="InterPro"/>
</dbReference>
<dbReference type="SUPFAM" id="SSF55031">
    <property type="entry name" value="Bacterial exopeptidase dimerisation domain"/>
    <property type="match status" value="1"/>
</dbReference>
<dbReference type="AlphaFoldDB" id="A0A6A4GXN7"/>
<evidence type="ECO:0000256" key="2">
    <source>
        <dbReference type="PIRNR" id="PIRNR037226"/>
    </source>
</evidence>
<feature type="domain" description="Peptidase M20 dimerisation" evidence="4">
    <location>
        <begin position="210"/>
        <end position="291"/>
    </location>
</feature>
<feature type="region of interest" description="Disordered" evidence="3">
    <location>
        <begin position="1"/>
        <end position="22"/>
    </location>
</feature>
<dbReference type="EMBL" id="ML769651">
    <property type="protein sequence ID" value="KAE9390649.1"/>
    <property type="molecule type" value="Genomic_DNA"/>
</dbReference>
<dbReference type="InterPro" id="IPR011650">
    <property type="entry name" value="Peptidase_M20_dimer"/>
</dbReference>
<evidence type="ECO:0000259" key="4">
    <source>
        <dbReference type="Pfam" id="PF07687"/>
    </source>
</evidence>
<dbReference type="OrthoDB" id="6119954at2759"/>
<dbReference type="Proteomes" id="UP000799118">
    <property type="component" value="Unassembled WGS sequence"/>
</dbReference>
<gene>
    <name evidence="5" type="ORF">BT96DRAFT_865430</name>
</gene>
<evidence type="ECO:0000256" key="3">
    <source>
        <dbReference type="SAM" id="MobiDB-lite"/>
    </source>
</evidence>
<sequence>MTALQLSNSKPSSVWRAGDTDKPVPVHPNEALFRPDILDAIERTIEGLDEQLRALSLEIHGHPELGFEEKHTHDVLTAFIAKHGFQVTEHYLLPTAWRAVFKHGSGGRTIGVNSEMDALPALGHACGHNLIAIAGVAVACALKAAMEKFDISGTVELLGTPAEEGLSGKVKLLELGAYRSMDVCLMCHPAPGPKGSASLSSCLAVQRISVEYSGHTAHAALSPHEGINALDAAVLAYNNISALRQQLKPDVRVHGIFEGRDWAVNVIPDNAKYLCYVRASTRAGQEAALKRVMPSFEAAALATGCEVKITIIGGTYDLRQNKALGDELANIMCSRYGTVDYEWGIAGASTDFGNVSYDMPSLHPGFAIPTVENGGNHTPQFAEAAATVEAHGACLDISKALTMTAVRALLDGTFFAEIKKTFEEDKAEREKTL</sequence>
<dbReference type="SUPFAM" id="SSF53187">
    <property type="entry name" value="Zn-dependent exopeptidases"/>
    <property type="match status" value="1"/>
</dbReference>
<protein>
    <recommendedName>
        <fullName evidence="2">Peptidase M20 domain-containing protein 2</fullName>
    </recommendedName>
</protein>
<evidence type="ECO:0000313" key="5">
    <source>
        <dbReference type="EMBL" id="KAE9390649.1"/>
    </source>
</evidence>
<name>A0A6A4GXN7_9AGAR</name>
<evidence type="ECO:0000256" key="1">
    <source>
        <dbReference type="ARBA" id="ARBA00006247"/>
    </source>
</evidence>
<dbReference type="Pfam" id="PF07687">
    <property type="entry name" value="M20_dimer"/>
    <property type="match status" value="1"/>
</dbReference>
<dbReference type="Gene3D" id="3.40.630.10">
    <property type="entry name" value="Zn peptidases"/>
    <property type="match status" value="1"/>
</dbReference>
<organism evidence="5 6">
    <name type="scientific">Gymnopus androsaceus JB14</name>
    <dbReference type="NCBI Taxonomy" id="1447944"/>
    <lineage>
        <taxon>Eukaryota</taxon>
        <taxon>Fungi</taxon>
        <taxon>Dikarya</taxon>
        <taxon>Basidiomycota</taxon>
        <taxon>Agaricomycotina</taxon>
        <taxon>Agaricomycetes</taxon>
        <taxon>Agaricomycetidae</taxon>
        <taxon>Agaricales</taxon>
        <taxon>Marasmiineae</taxon>
        <taxon>Omphalotaceae</taxon>
        <taxon>Gymnopus</taxon>
    </lineage>
</organism>
<keyword evidence="6" id="KW-1185">Reference proteome</keyword>
<reference evidence="5" key="1">
    <citation type="journal article" date="2019" name="Environ. Microbiol.">
        <title>Fungal ecological strategies reflected in gene transcription - a case study of two litter decomposers.</title>
        <authorList>
            <person name="Barbi F."/>
            <person name="Kohler A."/>
            <person name="Barry K."/>
            <person name="Baskaran P."/>
            <person name="Daum C."/>
            <person name="Fauchery L."/>
            <person name="Ihrmark K."/>
            <person name="Kuo A."/>
            <person name="LaButti K."/>
            <person name="Lipzen A."/>
            <person name="Morin E."/>
            <person name="Grigoriev I.V."/>
            <person name="Henrissat B."/>
            <person name="Lindahl B."/>
            <person name="Martin F."/>
        </authorList>
    </citation>
    <scope>NUCLEOTIDE SEQUENCE</scope>
    <source>
        <strain evidence="5">JB14</strain>
    </source>
</reference>
<dbReference type="PANTHER" id="PTHR30575:SF0">
    <property type="entry name" value="XAA-ARG DIPEPTIDASE"/>
    <property type="match status" value="1"/>
</dbReference>
<dbReference type="InterPro" id="IPR036264">
    <property type="entry name" value="Bact_exopeptidase_dim_dom"/>
</dbReference>
<dbReference type="InterPro" id="IPR017439">
    <property type="entry name" value="Amidohydrolase"/>
</dbReference>
<dbReference type="Pfam" id="PF01546">
    <property type="entry name" value="Peptidase_M20"/>
    <property type="match status" value="1"/>
</dbReference>
<dbReference type="PANTHER" id="PTHR30575">
    <property type="entry name" value="PEPTIDASE M20"/>
    <property type="match status" value="1"/>
</dbReference>
<dbReference type="CDD" id="cd05672">
    <property type="entry name" value="M20_ACY1L2-like"/>
    <property type="match status" value="1"/>
</dbReference>
<comment type="similarity">
    <text evidence="1 2">Belongs to the peptidase M20A family.</text>
</comment>
<dbReference type="Gene3D" id="3.30.70.360">
    <property type="match status" value="1"/>
</dbReference>
<proteinExistence type="inferred from homology"/>
<dbReference type="PIRSF" id="PIRSF037226">
    <property type="entry name" value="Amidohydrolase_ACY1L2_prd"/>
    <property type="match status" value="1"/>
</dbReference>
<dbReference type="NCBIfam" id="TIGR01891">
    <property type="entry name" value="amidohydrolases"/>
    <property type="match status" value="1"/>
</dbReference>
<dbReference type="InterPro" id="IPR052030">
    <property type="entry name" value="Peptidase_M20/M20A_hydrolases"/>
</dbReference>
<feature type="compositionally biased region" description="Polar residues" evidence="3">
    <location>
        <begin position="1"/>
        <end position="12"/>
    </location>
</feature>
<dbReference type="InterPro" id="IPR017144">
    <property type="entry name" value="Xaa-Arg_dipeptidase"/>
</dbReference>